<evidence type="ECO:0000313" key="3">
    <source>
        <dbReference type="Proteomes" id="UP000275846"/>
    </source>
</evidence>
<dbReference type="STRING" id="70667.A0A183SAP6"/>
<sequence length="335" mass="34824">KASSSSESESASEDEPPKKAVAVRKPVVKTGVAGKAAAMSRKASSSSESESDSEDEPPNKAVAMMKPVVKTGVAGKAAAMLKKASSSSESESDSEDESPKKAESMAKPVVKGKVTASSGSSAVANEIRRTVKRPLSVSQLDSHTGKKFRADSMGSSIDRQFAAKNQTSFASRSTLGGDDGTAAVASKPKSPSVANLSQRKRRASHNATNDSEEPAPPSKKPVNTAIIQNGSTKKPKLNASGDTNFSFNVSSLPNAASTPAQGAAALKKPPRHSLPALSNGAKNSVDAKPPSSAPRQPFRRVPDDCVTVNPHLVDNSFAAKYAEWLQSALLAFRIV</sequence>
<dbReference type="OrthoDB" id="5599646at2759"/>
<dbReference type="Proteomes" id="UP000275846">
    <property type="component" value="Unassembled WGS sequence"/>
</dbReference>
<organism evidence="4">
    <name type="scientific">Schistocephalus solidus</name>
    <name type="common">Tapeworm</name>
    <dbReference type="NCBI Taxonomy" id="70667"/>
    <lineage>
        <taxon>Eukaryota</taxon>
        <taxon>Metazoa</taxon>
        <taxon>Spiralia</taxon>
        <taxon>Lophotrochozoa</taxon>
        <taxon>Platyhelminthes</taxon>
        <taxon>Cestoda</taxon>
        <taxon>Eucestoda</taxon>
        <taxon>Diphyllobothriidea</taxon>
        <taxon>Diphyllobothriidae</taxon>
        <taxon>Schistocephalus</taxon>
    </lineage>
</organism>
<dbReference type="AlphaFoldDB" id="A0A183SAP6"/>
<name>A0A183SAP6_SCHSO</name>
<reference evidence="4" key="1">
    <citation type="submission" date="2016-06" db="UniProtKB">
        <authorList>
            <consortium name="WormBaseParasite"/>
        </authorList>
    </citation>
    <scope>IDENTIFICATION</scope>
</reference>
<protein>
    <submittedName>
        <fullName evidence="4">Nucleolar and coiled-body phosphoprotein 1</fullName>
    </submittedName>
</protein>
<dbReference type="WBParaSite" id="SSLN_0000134601-mRNA-1">
    <property type="protein sequence ID" value="SSLN_0000134601-mRNA-1"/>
    <property type="gene ID" value="SSLN_0000134601"/>
</dbReference>
<proteinExistence type="predicted"/>
<evidence type="ECO:0000313" key="4">
    <source>
        <dbReference type="WBParaSite" id="SSLN_0000134601-mRNA-1"/>
    </source>
</evidence>
<evidence type="ECO:0000256" key="1">
    <source>
        <dbReference type="SAM" id="MobiDB-lite"/>
    </source>
</evidence>
<feature type="compositionally biased region" description="Polar residues" evidence="1">
    <location>
        <begin position="153"/>
        <end position="174"/>
    </location>
</feature>
<keyword evidence="3" id="KW-1185">Reference proteome</keyword>
<accession>A0A183SAP6</accession>
<feature type="compositionally biased region" description="Polar residues" evidence="1">
    <location>
        <begin position="240"/>
        <end position="260"/>
    </location>
</feature>
<gene>
    <name evidence="2" type="ORF">SSLN_LOCUS1294</name>
</gene>
<reference evidence="2 3" key="2">
    <citation type="submission" date="2018-11" db="EMBL/GenBank/DDBJ databases">
        <authorList>
            <consortium name="Pathogen Informatics"/>
        </authorList>
    </citation>
    <scope>NUCLEOTIDE SEQUENCE [LARGE SCALE GENOMIC DNA]</scope>
    <source>
        <strain evidence="2 3">NST_G2</strain>
    </source>
</reference>
<feature type="region of interest" description="Disordered" evidence="1">
    <location>
        <begin position="1"/>
        <end position="301"/>
    </location>
</feature>
<feature type="compositionally biased region" description="Low complexity" evidence="1">
    <location>
        <begin position="68"/>
        <end position="89"/>
    </location>
</feature>
<feature type="compositionally biased region" description="Low complexity" evidence="1">
    <location>
        <begin position="19"/>
        <end position="48"/>
    </location>
</feature>
<dbReference type="EMBL" id="UYSU01002277">
    <property type="protein sequence ID" value="VDL87381.1"/>
    <property type="molecule type" value="Genomic_DNA"/>
</dbReference>
<evidence type="ECO:0000313" key="2">
    <source>
        <dbReference type="EMBL" id="VDL87381.1"/>
    </source>
</evidence>